<dbReference type="KEGG" id="mtun:MTUNDRAET4_1529"/>
<dbReference type="AlphaFoldDB" id="A0A4U8YYD0"/>
<feature type="compositionally biased region" description="Basic and acidic residues" evidence="1">
    <location>
        <begin position="186"/>
        <end position="201"/>
    </location>
</feature>
<protein>
    <submittedName>
        <fullName evidence="2">Transposase</fullName>
    </submittedName>
</protein>
<reference evidence="2 3" key="1">
    <citation type="submission" date="2019-03" db="EMBL/GenBank/DDBJ databases">
        <authorList>
            <person name="Kox A.R. M."/>
        </authorList>
    </citation>
    <scope>NUCLEOTIDE SEQUENCE [LARGE SCALE GENOMIC DNA]</scope>
    <source>
        <strain evidence="2">MTUNDRAET4 annotated genome</strain>
    </source>
</reference>
<gene>
    <name evidence="2" type="ORF">MTUNDRAET4_1529</name>
</gene>
<name>A0A4U8YYD0_METTU</name>
<feature type="compositionally biased region" description="Basic and acidic residues" evidence="1">
    <location>
        <begin position="211"/>
        <end position="220"/>
    </location>
</feature>
<sequence length="271" mass="29995">MRETGHSRKLVRDVLRGQRTDVFRTKPSSLDSWSPWLNERWEKGERNALALWREMRVAGFSGRSGVVSQWAQRRRLAEKAGQNALARTPSARIIARLMTSARDDLTKSEAILVAAIEGNVQDLVVAREAIMEFQSMIRSKAAAKLDAWLEAGKGTLVGSFANGVEKDLAAVRNAIISPLVQWTDGGADHSSETHQTPDVRARQNRSASGATDRRGVADRLQQKCVRASSQWKSTLRSKKAFGGPWTQLRGDWAGALLCGLAVMTPMRCMRN</sequence>
<evidence type="ECO:0000313" key="3">
    <source>
        <dbReference type="Proteomes" id="UP000294360"/>
    </source>
</evidence>
<accession>A0A4U8YYD0</accession>
<organism evidence="2 3">
    <name type="scientific">Methylocella tundrae</name>
    <dbReference type="NCBI Taxonomy" id="227605"/>
    <lineage>
        <taxon>Bacteria</taxon>
        <taxon>Pseudomonadati</taxon>
        <taxon>Pseudomonadota</taxon>
        <taxon>Alphaproteobacteria</taxon>
        <taxon>Hyphomicrobiales</taxon>
        <taxon>Beijerinckiaceae</taxon>
        <taxon>Methylocella</taxon>
    </lineage>
</organism>
<dbReference type="Proteomes" id="UP000294360">
    <property type="component" value="Chromosome"/>
</dbReference>
<evidence type="ECO:0000256" key="1">
    <source>
        <dbReference type="SAM" id="MobiDB-lite"/>
    </source>
</evidence>
<evidence type="ECO:0000313" key="2">
    <source>
        <dbReference type="EMBL" id="VFU08422.1"/>
    </source>
</evidence>
<feature type="region of interest" description="Disordered" evidence="1">
    <location>
        <begin position="186"/>
        <end position="220"/>
    </location>
</feature>
<proteinExistence type="predicted"/>
<dbReference type="EMBL" id="LR536450">
    <property type="protein sequence ID" value="VFU08422.1"/>
    <property type="molecule type" value="Genomic_DNA"/>
</dbReference>